<dbReference type="PANTHER" id="PTHR38792">
    <property type="entry name" value="BNR/ASP-BOX REPEAT DOMAIN PROTEIN (AFU_ORTHOLOGUE AFUA_7G06430)-RELATED"/>
    <property type="match status" value="1"/>
</dbReference>
<protein>
    <recommendedName>
        <fullName evidence="4">Ricin B lectin domain-containing protein</fullName>
    </recommendedName>
</protein>
<dbReference type="Proteomes" id="UP000637788">
    <property type="component" value="Unassembled WGS sequence"/>
</dbReference>
<proteinExistence type="predicted"/>
<keyword evidence="3" id="KW-1185">Reference proteome</keyword>
<evidence type="ECO:0000256" key="1">
    <source>
        <dbReference type="SAM" id="SignalP"/>
    </source>
</evidence>
<name>A0A917QVI8_9ACTN</name>
<dbReference type="CDD" id="cd00161">
    <property type="entry name" value="beta-trefoil_Ricin-like"/>
    <property type="match status" value="1"/>
</dbReference>
<dbReference type="AlphaFoldDB" id="A0A917QVI8"/>
<evidence type="ECO:0000313" key="2">
    <source>
        <dbReference type="EMBL" id="GGK70121.1"/>
    </source>
</evidence>
<accession>A0A917QVI8</accession>
<feature type="signal peptide" evidence="1">
    <location>
        <begin position="1"/>
        <end position="29"/>
    </location>
</feature>
<feature type="chain" id="PRO_5037755067" description="Ricin B lectin domain-containing protein" evidence="1">
    <location>
        <begin position="30"/>
        <end position="712"/>
    </location>
</feature>
<dbReference type="Gene3D" id="2.120.10.10">
    <property type="match status" value="1"/>
</dbReference>
<dbReference type="EMBL" id="BMPQ01000007">
    <property type="protein sequence ID" value="GGK70121.1"/>
    <property type="molecule type" value="Genomic_DNA"/>
</dbReference>
<keyword evidence="1" id="KW-0732">Signal</keyword>
<dbReference type="SUPFAM" id="SSF50939">
    <property type="entry name" value="Sialidases"/>
    <property type="match status" value="1"/>
</dbReference>
<comment type="caution">
    <text evidence="2">The sequence shown here is derived from an EMBL/GenBank/DDBJ whole genome shotgun (WGS) entry which is preliminary data.</text>
</comment>
<organism evidence="2 3">
    <name type="scientific">Streptomyces flaveus</name>
    <dbReference type="NCBI Taxonomy" id="66370"/>
    <lineage>
        <taxon>Bacteria</taxon>
        <taxon>Bacillati</taxon>
        <taxon>Actinomycetota</taxon>
        <taxon>Actinomycetes</taxon>
        <taxon>Kitasatosporales</taxon>
        <taxon>Streptomycetaceae</taxon>
        <taxon>Streptomyces</taxon>
        <taxon>Streptomyces aurantiacus group</taxon>
    </lineage>
</organism>
<dbReference type="PANTHER" id="PTHR38792:SF3">
    <property type="entry name" value="BNR_ASP-BOX REPEAT DOMAIN PROTEIN (AFU_ORTHOLOGUE AFUA_7G06430)-RELATED"/>
    <property type="match status" value="1"/>
</dbReference>
<reference evidence="2" key="2">
    <citation type="submission" date="2020-09" db="EMBL/GenBank/DDBJ databases">
        <authorList>
            <person name="Sun Q."/>
            <person name="Ohkuma M."/>
        </authorList>
    </citation>
    <scope>NUCLEOTIDE SEQUENCE</scope>
    <source>
        <strain evidence="2">JCM 3035</strain>
    </source>
</reference>
<evidence type="ECO:0008006" key="4">
    <source>
        <dbReference type="Google" id="ProtNLM"/>
    </source>
</evidence>
<evidence type="ECO:0000313" key="3">
    <source>
        <dbReference type="Proteomes" id="UP000637788"/>
    </source>
</evidence>
<sequence>MQRRRLGKALGTFVAGSAMLGLTMSSAQAYNPTGGILYQLGDEPCLKGRGNCAIYVKSAQLESGRLVAAFEKATVVPETGSADRETMPVYKSDDHGTSWQPLADVKAPAYLSKDPKYAKYKSNWASPFLYTLPQDVGKLKKGTLLLATIVTGDDHYYLENKAADPNWTPSNDGDRSDMALALYSSTDEGESWKVLNVIATGGWQGGSAGAVGKNVAKANTYKQVDPLWEPYLMVHKGQLVCYYSDENDYLGFDPVTGVPKLDPDNDTARDSHGQILVHKTWNGRSAQWSEPVVDVAGLTQDMGGDKTQIGGGRPGMTTVVPTTDGKWLLPYEYWGGGTNTRYVIADDPLKFYRGSTDAPVTSLPVDAGSRRLAVNGSPVVINLPDGRLVYNAAGSGNVWVNESGRSDGVWKEYQTNAPASYSRNLQYVEGTGRISILNHQGTSTIAFSEVDQGRSEGAYYQLVNRKTGQVIGTGGKTNDANIGNGDVPDVRLEDAGSVANKDTQYWHLVNAPKGGTTLLNKSGGRMAGIWTGNATVGQRIGQWVDNSPTGVWNLSKTADGYYKFQAAKNTNVFLTGASAGAPLTLQNAVADGSQEWELVQQAPTAADLTKDTRSKRLTASTVGRKGAVSLNAAASDPAGTALHANKTGHAYVFAADGKVTDLGQVSFDEAQKGSVALPATIAGGKKIKIAVVFDDTPLMWDEATVRTAATGR</sequence>
<dbReference type="Gene3D" id="2.80.10.50">
    <property type="match status" value="1"/>
</dbReference>
<dbReference type="InterPro" id="IPR036278">
    <property type="entry name" value="Sialidase_sf"/>
</dbReference>
<dbReference type="InterPro" id="IPR035992">
    <property type="entry name" value="Ricin_B-like_lectins"/>
</dbReference>
<dbReference type="SUPFAM" id="SSF50370">
    <property type="entry name" value="Ricin B-like lectins"/>
    <property type="match status" value="1"/>
</dbReference>
<gene>
    <name evidence="2" type="ORF">GCM10010094_33910</name>
</gene>
<reference evidence="2" key="1">
    <citation type="journal article" date="2014" name="Int. J. Syst. Evol. Microbiol.">
        <title>Complete genome sequence of Corynebacterium casei LMG S-19264T (=DSM 44701T), isolated from a smear-ripened cheese.</title>
        <authorList>
            <consortium name="US DOE Joint Genome Institute (JGI-PGF)"/>
            <person name="Walter F."/>
            <person name="Albersmeier A."/>
            <person name="Kalinowski J."/>
            <person name="Ruckert C."/>
        </authorList>
    </citation>
    <scope>NUCLEOTIDE SEQUENCE</scope>
    <source>
        <strain evidence="2">JCM 3035</strain>
    </source>
</reference>